<comment type="caution">
    <text evidence="5">The sequence shown here is derived from an EMBL/GenBank/DDBJ whole genome shotgun (WGS) entry which is preliminary data.</text>
</comment>
<evidence type="ECO:0000256" key="1">
    <source>
        <dbReference type="ARBA" id="ARBA00022737"/>
    </source>
</evidence>
<evidence type="ECO:0000256" key="2">
    <source>
        <dbReference type="ARBA" id="ARBA00022803"/>
    </source>
</evidence>
<name>A0A813ZRT1_9BILA</name>
<gene>
    <name evidence="5" type="ORF">SEV965_LOCUS5760</name>
</gene>
<dbReference type="AlphaFoldDB" id="A0A813ZRT1"/>
<accession>A0A813ZRT1</accession>
<keyword evidence="2 3" id="KW-0802">TPR repeat</keyword>
<dbReference type="Pfam" id="PF13374">
    <property type="entry name" value="TPR_10"/>
    <property type="match status" value="1"/>
</dbReference>
<dbReference type="Pfam" id="PF13424">
    <property type="entry name" value="TPR_12"/>
    <property type="match status" value="1"/>
</dbReference>
<organism evidence="5 6">
    <name type="scientific">Rotaria sordida</name>
    <dbReference type="NCBI Taxonomy" id="392033"/>
    <lineage>
        <taxon>Eukaryota</taxon>
        <taxon>Metazoa</taxon>
        <taxon>Spiralia</taxon>
        <taxon>Gnathifera</taxon>
        <taxon>Rotifera</taxon>
        <taxon>Eurotatoria</taxon>
        <taxon>Bdelloidea</taxon>
        <taxon>Philodinida</taxon>
        <taxon>Philodinidae</taxon>
        <taxon>Rotaria</taxon>
    </lineage>
</organism>
<evidence type="ECO:0000313" key="5">
    <source>
        <dbReference type="EMBL" id="CAF0903512.1"/>
    </source>
</evidence>
<evidence type="ECO:0000313" key="6">
    <source>
        <dbReference type="Proteomes" id="UP000663889"/>
    </source>
</evidence>
<dbReference type="Gene3D" id="1.25.40.10">
    <property type="entry name" value="Tetratricopeptide repeat domain"/>
    <property type="match status" value="2"/>
</dbReference>
<feature type="repeat" description="TPR" evidence="3">
    <location>
        <begin position="511"/>
        <end position="544"/>
    </location>
</feature>
<dbReference type="SMART" id="SM00028">
    <property type="entry name" value="TPR"/>
    <property type="match status" value="5"/>
</dbReference>
<dbReference type="PANTHER" id="PTHR45641:SF19">
    <property type="entry name" value="NEPHROCYSTIN-3"/>
    <property type="match status" value="1"/>
</dbReference>
<feature type="compositionally biased region" description="Pro residues" evidence="4">
    <location>
        <begin position="416"/>
        <end position="426"/>
    </location>
</feature>
<dbReference type="PANTHER" id="PTHR45641">
    <property type="entry name" value="TETRATRICOPEPTIDE REPEAT PROTEIN (AFU_ORTHOLOGUE AFUA_6G03870)"/>
    <property type="match status" value="1"/>
</dbReference>
<dbReference type="InterPro" id="IPR011990">
    <property type="entry name" value="TPR-like_helical_dom_sf"/>
</dbReference>
<proteinExistence type="predicted"/>
<reference evidence="5" key="1">
    <citation type="submission" date="2021-02" db="EMBL/GenBank/DDBJ databases">
        <authorList>
            <person name="Nowell W R."/>
        </authorList>
    </citation>
    <scope>NUCLEOTIDE SEQUENCE</scope>
</reference>
<dbReference type="EMBL" id="CAJNOU010000179">
    <property type="protein sequence ID" value="CAF0903512.1"/>
    <property type="molecule type" value="Genomic_DNA"/>
</dbReference>
<sequence>MADSNIVLRNDNNKNKGGPEFLSLDPSMMLMAQSIPIDTYPFHTAQDNHESVIFIWFDPQEQSGLRLVGPLRVINHHVQAFSDSLSCINAIKSSKEKIFFITSSSDSELIRTVHNLASVEAIFILASNVDSIKGDFPKLCGIYSQQEELFRGLKEILDIFEQIQLESFAFEHEKVFLWSQIWKEELTNRKTSSNKNIFIEATRQYYRDNMIITRIIDEFDQSYRPTEVINWCFHSPFPSRFLHHALDSHNKEELNVCRSLFVDASRFFQQQRQHKSSDKFYRGMKLSNELLDKFKAHVGQLVCTSGFFPCVKSRVNALTLASYPAYRTDLLPVLFKIDCDASTPCIELIQKNSPPLMIFDICTAFHIIYVNRDQMTVIKMKTANEMGKKIGWDYIEKHKNETIQSILDELMKPPVHPKPGTLPPLRPISSPTSSQKKDSNLTAEEIKAQKCVEKGEIDRALSIYQRIRPVTARVLNAMGQLCADKKEDYTYALQCHKKALKMQEEAGEDISDTLTDLGNVYHNCHQFDLALNCHTRALALRQSNQSSDDAAIATNLIGIANAHWARQEYPEAIDNTQRALALRERIVPLNKTSVAATLAMLGNIYQDCGNVALALDLCKKAFVMFESTYSPDPSILAELYHSLGTMQLSMGSFDDAYHSFDNVVKIYRQIFPQGHPDCIAAENDLQQVIKLHSPSKKDS</sequence>
<feature type="region of interest" description="Disordered" evidence="4">
    <location>
        <begin position="416"/>
        <end position="442"/>
    </location>
</feature>
<feature type="repeat" description="TPR" evidence="3">
    <location>
        <begin position="637"/>
        <end position="670"/>
    </location>
</feature>
<dbReference type="SUPFAM" id="SSF48452">
    <property type="entry name" value="TPR-like"/>
    <property type="match status" value="1"/>
</dbReference>
<protein>
    <submittedName>
        <fullName evidence="5">Uncharacterized protein</fullName>
    </submittedName>
</protein>
<dbReference type="InterPro" id="IPR019734">
    <property type="entry name" value="TPR_rpt"/>
</dbReference>
<keyword evidence="1" id="KW-0677">Repeat</keyword>
<dbReference type="PROSITE" id="PS50005">
    <property type="entry name" value="TPR"/>
    <property type="match status" value="2"/>
</dbReference>
<evidence type="ECO:0000256" key="4">
    <source>
        <dbReference type="SAM" id="MobiDB-lite"/>
    </source>
</evidence>
<evidence type="ECO:0000256" key="3">
    <source>
        <dbReference type="PROSITE-ProRule" id="PRU00339"/>
    </source>
</evidence>
<dbReference type="Proteomes" id="UP000663889">
    <property type="component" value="Unassembled WGS sequence"/>
</dbReference>